<dbReference type="OrthoDB" id="24041at2"/>
<dbReference type="AlphaFoldDB" id="A0A3Q9ENB8"/>
<dbReference type="SMART" id="SM01209">
    <property type="entry name" value="GARS_A"/>
    <property type="match status" value="1"/>
</dbReference>
<dbReference type="GO" id="GO:0016874">
    <property type="term" value="F:ligase activity"/>
    <property type="evidence" value="ECO:0007669"/>
    <property type="project" value="UniProtKB-KW"/>
</dbReference>
<dbReference type="Pfam" id="PF13535">
    <property type="entry name" value="ATP-grasp_4"/>
    <property type="match status" value="1"/>
</dbReference>
<dbReference type="PANTHER" id="PTHR43585">
    <property type="entry name" value="FUMIPYRROLE BIOSYNTHESIS PROTEIN C"/>
    <property type="match status" value="1"/>
</dbReference>
<evidence type="ECO:0000256" key="3">
    <source>
        <dbReference type="ARBA" id="ARBA00022840"/>
    </source>
</evidence>
<dbReference type="InterPro" id="IPR005479">
    <property type="entry name" value="CPAse_ATP-bd"/>
</dbReference>
<proteinExistence type="predicted"/>
<evidence type="ECO:0000256" key="5">
    <source>
        <dbReference type="SAM" id="MobiDB-lite"/>
    </source>
</evidence>
<feature type="domain" description="ATP-grasp" evidence="6">
    <location>
        <begin position="152"/>
        <end position="347"/>
    </location>
</feature>
<dbReference type="GO" id="GO:0046872">
    <property type="term" value="F:metal ion binding"/>
    <property type="evidence" value="ECO:0007669"/>
    <property type="project" value="InterPro"/>
</dbReference>
<keyword evidence="2 4" id="KW-0547">Nucleotide-binding</keyword>
<dbReference type="PROSITE" id="PS50975">
    <property type="entry name" value="ATP_GRASP"/>
    <property type="match status" value="1"/>
</dbReference>
<keyword evidence="1" id="KW-0436">Ligase</keyword>
<evidence type="ECO:0000259" key="6">
    <source>
        <dbReference type="PROSITE" id="PS50975"/>
    </source>
</evidence>
<dbReference type="SUPFAM" id="SSF56059">
    <property type="entry name" value="Glutathione synthetase ATP-binding domain-like"/>
    <property type="match status" value="1"/>
</dbReference>
<dbReference type="InterPro" id="IPR040570">
    <property type="entry name" value="LAL_C2"/>
</dbReference>
<dbReference type="Pfam" id="PF18603">
    <property type="entry name" value="LAL_C2"/>
    <property type="match status" value="1"/>
</dbReference>
<name>A0A3Q9ENB8_9ACTN</name>
<dbReference type="KEGG" id="scya:EJ357_01025"/>
<dbReference type="Gene3D" id="3.30.470.20">
    <property type="entry name" value="ATP-grasp fold, B domain"/>
    <property type="match status" value="1"/>
</dbReference>
<keyword evidence="3 4" id="KW-0067">ATP-binding</keyword>
<organism evidence="7 8">
    <name type="scientific">Streptomyces cyaneochromogenes</name>
    <dbReference type="NCBI Taxonomy" id="2496836"/>
    <lineage>
        <taxon>Bacteria</taxon>
        <taxon>Bacillati</taxon>
        <taxon>Actinomycetota</taxon>
        <taxon>Actinomycetes</taxon>
        <taxon>Kitasatosporales</taxon>
        <taxon>Streptomycetaceae</taxon>
        <taxon>Streptomyces</taxon>
    </lineage>
</organism>
<dbReference type="PANTHER" id="PTHR43585:SF2">
    <property type="entry name" value="ATP-GRASP ENZYME FSQD"/>
    <property type="match status" value="1"/>
</dbReference>
<protein>
    <submittedName>
        <fullName evidence="7">ATP-grasp domain-containing protein</fullName>
    </submittedName>
</protein>
<feature type="region of interest" description="Disordered" evidence="5">
    <location>
        <begin position="1"/>
        <end position="29"/>
    </location>
</feature>
<dbReference type="Gene3D" id="3.40.50.20">
    <property type="match status" value="1"/>
</dbReference>
<keyword evidence="8" id="KW-1185">Reference proteome</keyword>
<dbReference type="GO" id="GO:0005524">
    <property type="term" value="F:ATP binding"/>
    <property type="evidence" value="ECO:0007669"/>
    <property type="project" value="UniProtKB-UniRule"/>
</dbReference>
<dbReference type="PROSITE" id="PS00867">
    <property type="entry name" value="CPSASE_2"/>
    <property type="match status" value="1"/>
</dbReference>
<dbReference type="EMBL" id="CP034539">
    <property type="protein sequence ID" value="AZQ32233.1"/>
    <property type="molecule type" value="Genomic_DNA"/>
</dbReference>
<dbReference type="InterPro" id="IPR052032">
    <property type="entry name" value="ATP-dep_AA_Ligase"/>
</dbReference>
<evidence type="ECO:0000256" key="1">
    <source>
        <dbReference type="ARBA" id="ARBA00022598"/>
    </source>
</evidence>
<dbReference type="Proteomes" id="UP000280298">
    <property type="component" value="Chromosome"/>
</dbReference>
<evidence type="ECO:0000256" key="4">
    <source>
        <dbReference type="PROSITE-ProRule" id="PRU00409"/>
    </source>
</evidence>
<evidence type="ECO:0000313" key="7">
    <source>
        <dbReference type="EMBL" id="AZQ32233.1"/>
    </source>
</evidence>
<feature type="compositionally biased region" description="Basic residues" evidence="5">
    <location>
        <begin position="1"/>
        <end position="12"/>
    </location>
</feature>
<feature type="region of interest" description="Disordered" evidence="5">
    <location>
        <begin position="440"/>
        <end position="462"/>
    </location>
</feature>
<accession>A0A3Q9ENB8</accession>
<evidence type="ECO:0000313" key="8">
    <source>
        <dbReference type="Proteomes" id="UP000280298"/>
    </source>
</evidence>
<sequence>MARRTPRPHARRTAATGQGCRVTADGRGRAQGGRAVSGQQWFAFVESNTTGTGREFCAAAWARGLRPVLLTRDAARYVYVEQDGVETRVLDTGDMAAVLDHCAELLRDGGLAGIASSSEYFVSTAALVAAKLGLPAADGDAIARCRDKETQRIELAAAGVPVPRFTAATEAGQAVRAAAAIGHPVVLKPVLGSGSVGVRLCRDAAETRAWAAELLGRATDERGNPVPGRILVEAAVQGPEFSVETFDGAVVTAVAKHIGPEPYFVETGHDVPAPVPERTAAALGDTALRALAALGLGWGAAHTELRLTDEGPVVIEVNPRLAGGMIPVAVRAALGIDLVDAVIARAAGQPVPPARDAAGRAAVRFLHMEREGRVTDIAGLTAAREAPGVVAVGINTAVGRTVRRTNSFQDRLGSVVATGADPQQAGARAWDATRLITIGQTDPEERPQHENLAGPAQGAGGR</sequence>
<evidence type="ECO:0000256" key="2">
    <source>
        <dbReference type="ARBA" id="ARBA00022741"/>
    </source>
</evidence>
<gene>
    <name evidence="7" type="ORF">EJ357_01025</name>
</gene>
<reference evidence="7 8" key="1">
    <citation type="journal article" date="2019" name="Int. J. Syst. Evol. Microbiol.">
        <title>Streptomyces cyaneochromogenes sp. nov., a blue pigment-producing actinomycete from manganese-contaminated soil.</title>
        <authorList>
            <person name="Tang X."/>
            <person name="Zhao J."/>
            <person name="Li K."/>
            <person name="Chen Z."/>
            <person name="Sun Y."/>
            <person name="Gao J."/>
        </authorList>
    </citation>
    <scope>NUCLEOTIDE SEQUENCE [LARGE SCALE GENOMIC DNA]</scope>
    <source>
        <strain evidence="7 8">MK-45</strain>
    </source>
</reference>
<dbReference type="InterPro" id="IPR011761">
    <property type="entry name" value="ATP-grasp"/>
</dbReference>